<organism evidence="4 5">
    <name type="scientific">Emiliania huxleyi (strain CCMP1516)</name>
    <dbReference type="NCBI Taxonomy" id="280463"/>
    <lineage>
        <taxon>Eukaryota</taxon>
        <taxon>Haptista</taxon>
        <taxon>Haptophyta</taxon>
        <taxon>Prymnesiophyceae</taxon>
        <taxon>Isochrysidales</taxon>
        <taxon>Noelaerhabdaceae</taxon>
        <taxon>Emiliania</taxon>
    </lineage>
</organism>
<evidence type="ECO:0000259" key="3">
    <source>
        <dbReference type="Pfam" id="PF02698"/>
    </source>
</evidence>
<dbReference type="HOGENOM" id="CLU_999033_0_0_1"/>
<dbReference type="Proteomes" id="UP000013827">
    <property type="component" value="Unassembled WGS sequence"/>
</dbReference>
<feature type="region of interest" description="Disordered" evidence="1">
    <location>
        <begin position="203"/>
        <end position="230"/>
    </location>
</feature>
<dbReference type="EnsemblProtists" id="EOD23638">
    <property type="protein sequence ID" value="EOD23638"/>
    <property type="gene ID" value="EMIHUDRAFT_457943"/>
</dbReference>
<dbReference type="eggNOG" id="ENOG502S34S">
    <property type="taxonomic scope" value="Eukaryota"/>
</dbReference>
<reference evidence="4" key="2">
    <citation type="submission" date="2024-10" db="UniProtKB">
        <authorList>
            <consortium name="EnsemblProtists"/>
        </authorList>
    </citation>
    <scope>IDENTIFICATION</scope>
</reference>
<dbReference type="Gene3D" id="3.40.50.620">
    <property type="entry name" value="HUPs"/>
    <property type="match status" value="1"/>
</dbReference>
<dbReference type="GO" id="GO:0005886">
    <property type="term" value="C:plasma membrane"/>
    <property type="evidence" value="ECO:0007669"/>
    <property type="project" value="TreeGrafter"/>
</dbReference>
<dbReference type="PANTHER" id="PTHR30336:SF20">
    <property type="entry name" value="DUF218 DOMAIN-CONTAINING PROTEIN"/>
    <property type="match status" value="1"/>
</dbReference>
<dbReference type="RefSeq" id="XP_005776067.1">
    <property type="nucleotide sequence ID" value="XM_005776010.1"/>
</dbReference>
<protein>
    <recommendedName>
        <fullName evidence="3">DUF218 domain-containing protein</fullName>
    </recommendedName>
</protein>
<name>A0A0D3JJF3_EMIH1</name>
<feature type="transmembrane region" description="Helical" evidence="2">
    <location>
        <begin position="29"/>
        <end position="50"/>
    </location>
</feature>
<dbReference type="InterPro" id="IPR003848">
    <property type="entry name" value="DUF218"/>
</dbReference>
<feature type="region of interest" description="Disordered" evidence="1">
    <location>
        <begin position="1"/>
        <end position="23"/>
    </location>
</feature>
<evidence type="ECO:0000256" key="2">
    <source>
        <dbReference type="SAM" id="Phobius"/>
    </source>
</evidence>
<accession>A0A0D3JJF3</accession>
<dbReference type="PaxDb" id="2903-EOD23638"/>
<feature type="domain" description="DUF218" evidence="3">
    <location>
        <begin position="66"/>
        <end position="194"/>
    </location>
</feature>
<dbReference type="CDD" id="cd06259">
    <property type="entry name" value="YdcF-like"/>
    <property type="match status" value="1"/>
</dbReference>
<evidence type="ECO:0000313" key="4">
    <source>
        <dbReference type="EnsemblProtists" id="EOD23638"/>
    </source>
</evidence>
<keyword evidence="2" id="KW-1133">Transmembrane helix</keyword>
<evidence type="ECO:0000313" key="5">
    <source>
        <dbReference type="Proteomes" id="UP000013827"/>
    </source>
</evidence>
<dbReference type="Pfam" id="PF02698">
    <property type="entry name" value="DUF218"/>
    <property type="match status" value="1"/>
</dbReference>
<keyword evidence="2" id="KW-0812">Transmembrane</keyword>
<dbReference type="InterPro" id="IPR014729">
    <property type="entry name" value="Rossmann-like_a/b/a_fold"/>
</dbReference>
<keyword evidence="5" id="KW-1185">Reference proteome</keyword>
<evidence type="ECO:0000256" key="1">
    <source>
        <dbReference type="SAM" id="MobiDB-lite"/>
    </source>
</evidence>
<dbReference type="AlphaFoldDB" id="A0A0D3JJF3"/>
<proteinExistence type="predicted"/>
<dbReference type="KEGG" id="ehx:EMIHUDRAFT_457943"/>
<dbReference type="GeneID" id="17269183"/>
<dbReference type="PANTHER" id="PTHR30336">
    <property type="entry name" value="INNER MEMBRANE PROTEIN, PROBABLE PERMEASE"/>
    <property type="match status" value="1"/>
</dbReference>
<reference evidence="5" key="1">
    <citation type="journal article" date="2013" name="Nature">
        <title>Pan genome of the phytoplankton Emiliania underpins its global distribution.</title>
        <authorList>
            <person name="Read B.A."/>
            <person name="Kegel J."/>
            <person name="Klute M.J."/>
            <person name="Kuo A."/>
            <person name="Lefebvre S.C."/>
            <person name="Maumus F."/>
            <person name="Mayer C."/>
            <person name="Miller J."/>
            <person name="Monier A."/>
            <person name="Salamov A."/>
            <person name="Young J."/>
            <person name="Aguilar M."/>
            <person name="Claverie J.M."/>
            <person name="Frickenhaus S."/>
            <person name="Gonzalez K."/>
            <person name="Herman E.K."/>
            <person name="Lin Y.C."/>
            <person name="Napier J."/>
            <person name="Ogata H."/>
            <person name="Sarno A.F."/>
            <person name="Shmutz J."/>
            <person name="Schroeder D."/>
            <person name="de Vargas C."/>
            <person name="Verret F."/>
            <person name="von Dassow P."/>
            <person name="Valentin K."/>
            <person name="Van de Peer Y."/>
            <person name="Wheeler G."/>
            <person name="Dacks J.B."/>
            <person name="Delwiche C.F."/>
            <person name="Dyhrman S.T."/>
            <person name="Glockner G."/>
            <person name="John U."/>
            <person name="Richards T."/>
            <person name="Worden A.Z."/>
            <person name="Zhang X."/>
            <person name="Grigoriev I.V."/>
            <person name="Allen A.E."/>
            <person name="Bidle K."/>
            <person name="Borodovsky M."/>
            <person name="Bowler C."/>
            <person name="Brownlee C."/>
            <person name="Cock J.M."/>
            <person name="Elias M."/>
            <person name="Gladyshev V.N."/>
            <person name="Groth M."/>
            <person name="Guda C."/>
            <person name="Hadaegh A."/>
            <person name="Iglesias-Rodriguez M.D."/>
            <person name="Jenkins J."/>
            <person name="Jones B.M."/>
            <person name="Lawson T."/>
            <person name="Leese F."/>
            <person name="Lindquist E."/>
            <person name="Lobanov A."/>
            <person name="Lomsadze A."/>
            <person name="Malik S.B."/>
            <person name="Marsh M.E."/>
            <person name="Mackinder L."/>
            <person name="Mock T."/>
            <person name="Mueller-Roeber B."/>
            <person name="Pagarete A."/>
            <person name="Parker M."/>
            <person name="Probert I."/>
            <person name="Quesneville H."/>
            <person name="Raines C."/>
            <person name="Rensing S.A."/>
            <person name="Riano-Pachon D.M."/>
            <person name="Richier S."/>
            <person name="Rokitta S."/>
            <person name="Shiraiwa Y."/>
            <person name="Soanes D.M."/>
            <person name="van der Giezen M."/>
            <person name="Wahlund T.M."/>
            <person name="Williams B."/>
            <person name="Wilson W."/>
            <person name="Wolfe G."/>
            <person name="Wurch L.L."/>
        </authorList>
    </citation>
    <scope>NUCLEOTIDE SEQUENCE</scope>
</reference>
<dbReference type="InterPro" id="IPR051599">
    <property type="entry name" value="Cell_Envelope_Assoc"/>
</dbReference>
<sequence>MSGYTTGSLLPDNGFGRRRGRKRGRWRRLRPPAALLIFAAGSMIVSYWLLSERRAAEASASRSDFDCVIVPGGGLDAAREPAPWVAERLEAALRHDHETASYLVLSRGTIHKPAPTDSRGYAARYLVRRGVAPERVLLESWSLDTIGNAAFARLMHADLAQARSSPRDRREWRRMLVVTSDFHLPRTRAIFEWVFSLPDRAGRRRSPPAELEFEGVPGRGLGDEDGAARRRKEERSLEALRRGAVSSVRDLEALHRFLFVEHGAYRAMSEAEEAARERERATGALEKLQFTTF</sequence>
<keyword evidence="2" id="KW-0472">Membrane</keyword>